<dbReference type="Proteomes" id="UP000177287">
    <property type="component" value="Unassembled WGS sequence"/>
</dbReference>
<feature type="transmembrane region" description="Helical" evidence="2">
    <location>
        <begin position="9"/>
        <end position="29"/>
    </location>
</feature>
<name>A0A1G2RKK2_9BACT</name>
<organism evidence="3 4">
    <name type="scientific">Candidatus Wildermuthbacteria bacterium RIFCSPLOWO2_01_FULL_47_18</name>
    <dbReference type="NCBI Taxonomy" id="1802460"/>
    <lineage>
        <taxon>Bacteria</taxon>
        <taxon>Candidatus Wildermuthiibacteriota</taxon>
    </lineage>
</organism>
<keyword evidence="2" id="KW-1133">Transmembrane helix</keyword>
<evidence type="ECO:0000256" key="2">
    <source>
        <dbReference type="SAM" id="Phobius"/>
    </source>
</evidence>
<accession>A0A1G2RKK2</accession>
<reference evidence="3 4" key="1">
    <citation type="journal article" date="2016" name="Nat. Commun.">
        <title>Thousands of microbial genomes shed light on interconnected biogeochemical processes in an aquifer system.</title>
        <authorList>
            <person name="Anantharaman K."/>
            <person name="Brown C.T."/>
            <person name="Hug L.A."/>
            <person name="Sharon I."/>
            <person name="Castelle C.J."/>
            <person name="Probst A.J."/>
            <person name="Thomas B.C."/>
            <person name="Singh A."/>
            <person name="Wilkins M.J."/>
            <person name="Karaoz U."/>
            <person name="Brodie E.L."/>
            <person name="Williams K.H."/>
            <person name="Hubbard S.S."/>
            <person name="Banfield J.F."/>
        </authorList>
    </citation>
    <scope>NUCLEOTIDE SEQUENCE [LARGE SCALE GENOMIC DNA]</scope>
</reference>
<dbReference type="EMBL" id="MHUF01000001">
    <property type="protein sequence ID" value="OHA73375.1"/>
    <property type="molecule type" value="Genomic_DNA"/>
</dbReference>
<proteinExistence type="predicted"/>
<keyword evidence="2" id="KW-0812">Transmembrane</keyword>
<gene>
    <name evidence="3" type="ORF">A3A27_00020</name>
</gene>
<evidence type="ECO:0000256" key="1">
    <source>
        <dbReference type="SAM" id="MobiDB-lite"/>
    </source>
</evidence>
<feature type="transmembrane region" description="Helical" evidence="2">
    <location>
        <begin position="35"/>
        <end position="58"/>
    </location>
</feature>
<protein>
    <submittedName>
        <fullName evidence="3">Uncharacterized protein</fullName>
    </submittedName>
</protein>
<dbReference type="AlphaFoldDB" id="A0A1G2RKK2"/>
<evidence type="ECO:0000313" key="4">
    <source>
        <dbReference type="Proteomes" id="UP000177287"/>
    </source>
</evidence>
<feature type="region of interest" description="Disordered" evidence="1">
    <location>
        <begin position="72"/>
        <end position="104"/>
    </location>
</feature>
<feature type="compositionally biased region" description="Basic and acidic residues" evidence="1">
    <location>
        <begin position="92"/>
        <end position="104"/>
    </location>
</feature>
<sequence>MPRPRLATWAFRGGFLLVLFGVLVFAISFPLSLLTFLWGFALALVLTALGTVVMSIGLNLRTEPHMHFAPGEYGDDAGSMSRYPPHKPLTPSERRKMERLEREE</sequence>
<comment type="caution">
    <text evidence="3">The sequence shown here is derived from an EMBL/GenBank/DDBJ whole genome shotgun (WGS) entry which is preliminary data.</text>
</comment>
<evidence type="ECO:0000313" key="3">
    <source>
        <dbReference type="EMBL" id="OHA73375.1"/>
    </source>
</evidence>
<keyword evidence="2" id="KW-0472">Membrane</keyword>